<dbReference type="InterPro" id="IPR007329">
    <property type="entry name" value="FMN-bd"/>
</dbReference>
<protein>
    <recommendedName>
        <fullName evidence="16 17">Na(+)-translocating NADH-quinone reductase subunit C</fullName>
        <shortName evidence="16 17">Na(+)-NQR subunit C</shortName>
        <shortName evidence="16 17">Na(+)-translocating NQR subunit C</shortName>
        <ecNumber evidence="16 17">7.2.1.1</ecNumber>
    </recommendedName>
    <alternativeName>
        <fullName evidence="16 17">NQR complex subunit C</fullName>
    </alternativeName>
    <alternativeName>
        <fullName evidence="16 17">NQR-1 subunit C</fullName>
    </alternativeName>
</protein>
<proteinExistence type="inferred from homology"/>
<dbReference type="Pfam" id="PF04205">
    <property type="entry name" value="FMN_bind"/>
    <property type="match status" value="1"/>
</dbReference>
<evidence type="ECO:0000256" key="9">
    <source>
        <dbReference type="ARBA" id="ARBA00022989"/>
    </source>
</evidence>
<evidence type="ECO:0000256" key="4">
    <source>
        <dbReference type="ARBA" id="ARBA00022553"/>
    </source>
</evidence>
<evidence type="ECO:0000256" key="6">
    <source>
        <dbReference type="ARBA" id="ARBA00022643"/>
    </source>
</evidence>
<comment type="catalytic activity">
    <reaction evidence="16 17">
        <text>a ubiquinone + n Na(+)(in) + NADH + H(+) = a ubiquinol + n Na(+)(out) + NAD(+)</text>
        <dbReference type="Rhea" id="RHEA:47748"/>
        <dbReference type="Rhea" id="RHEA-COMP:9565"/>
        <dbReference type="Rhea" id="RHEA-COMP:9566"/>
        <dbReference type="ChEBI" id="CHEBI:15378"/>
        <dbReference type="ChEBI" id="CHEBI:16389"/>
        <dbReference type="ChEBI" id="CHEBI:17976"/>
        <dbReference type="ChEBI" id="CHEBI:29101"/>
        <dbReference type="ChEBI" id="CHEBI:57540"/>
        <dbReference type="ChEBI" id="CHEBI:57945"/>
        <dbReference type="EC" id="7.2.1.1"/>
    </reaction>
</comment>
<dbReference type="PANTHER" id="PTHR37838:SF1">
    <property type="entry name" value="NA(+)-TRANSLOCATING NADH-QUINONE REDUCTASE SUBUNIT C"/>
    <property type="match status" value="1"/>
</dbReference>
<dbReference type="GO" id="GO:0010181">
    <property type="term" value="F:FMN binding"/>
    <property type="evidence" value="ECO:0007669"/>
    <property type="project" value="UniProtKB-UniRule"/>
</dbReference>
<evidence type="ECO:0000256" key="12">
    <source>
        <dbReference type="ARBA" id="ARBA00023065"/>
    </source>
</evidence>
<keyword evidence="19" id="KW-0560">Oxidoreductase</keyword>
<accession>A0A330M0K3</accession>
<comment type="function">
    <text evidence="16">NQR complex catalyzes the reduction of ubiquinone-1 to ubiquinol by two successive reactions, coupled with the transport of Na(+) ions from the cytoplasm to the periplasm. NqrA to NqrE are probably involved in the second step, the conversion of ubisemiquinone to ubiquinol.</text>
</comment>
<dbReference type="NCBIfam" id="NF003749">
    <property type="entry name" value="PRK05346.1-5"/>
    <property type="match status" value="1"/>
</dbReference>
<sequence>MALKKDSVVGTMIFIITLSLLCSFMITGTAELLKERKLVKKRDELKRYVLMASDVDIRGDQDFRAIFEASVTPMIVDLDSGEIQSLERTQVMDFDERMAAINPETSHKLERKKDKAKIKTRADQVRVFQVFDENGKLVSLVLPIYGKGLWSIIYGYVALKPDFNTIENVVFYEHGETPGIGDFLNETQWTDKFRGKQIFDAKGKPVLKIVKGGAKEGDIHGVDAVSGATFTGRGVQRSIQFWFGSEGFKVFLDKLKAAEV</sequence>
<evidence type="ECO:0000256" key="16">
    <source>
        <dbReference type="HAMAP-Rule" id="MF_00427"/>
    </source>
</evidence>
<evidence type="ECO:0000256" key="15">
    <source>
        <dbReference type="ARBA" id="ARBA00023201"/>
    </source>
</evidence>
<keyword evidence="15 16" id="KW-0739">Sodium transport</keyword>
<feature type="domain" description="FMN-binding" evidence="18">
    <location>
        <begin position="148"/>
        <end position="246"/>
    </location>
</feature>
<feature type="modified residue" description="FMN phosphoryl threonine" evidence="16">
    <location>
        <position position="229"/>
    </location>
</feature>
<evidence type="ECO:0000256" key="7">
    <source>
        <dbReference type="ARBA" id="ARBA00022692"/>
    </source>
</evidence>
<dbReference type="PIRSF" id="PIRSF009437">
    <property type="entry name" value="NQR-1_subunit_C"/>
    <property type="match status" value="1"/>
</dbReference>
<dbReference type="OrthoDB" id="9786835at2"/>
<evidence type="ECO:0000256" key="5">
    <source>
        <dbReference type="ARBA" id="ARBA00022630"/>
    </source>
</evidence>
<dbReference type="KEGG" id="sbk:SHEWBE_1816"/>
<keyword evidence="9 16" id="KW-1133">Transmembrane helix</keyword>
<dbReference type="EC" id="7.2.1.1" evidence="16 17"/>
<dbReference type="GO" id="GO:0016655">
    <property type="term" value="F:oxidoreductase activity, acting on NAD(P)H, quinone or similar compound as acceptor"/>
    <property type="evidence" value="ECO:0007669"/>
    <property type="project" value="UniProtKB-UniRule"/>
</dbReference>
<dbReference type="EMBL" id="LS483452">
    <property type="protein sequence ID" value="SQH75782.1"/>
    <property type="molecule type" value="Genomic_DNA"/>
</dbReference>
<keyword evidence="4 16" id="KW-0597">Phosphoprotein</keyword>
<evidence type="ECO:0000256" key="10">
    <source>
        <dbReference type="ARBA" id="ARBA00023027"/>
    </source>
</evidence>
<keyword evidence="14 16" id="KW-0472">Membrane</keyword>
<keyword evidence="10 16" id="KW-0520">NAD</keyword>
<evidence type="ECO:0000256" key="17">
    <source>
        <dbReference type="PIRNR" id="PIRNR009437"/>
    </source>
</evidence>
<dbReference type="InterPro" id="IPR010204">
    <property type="entry name" value="NqrC"/>
</dbReference>
<evidence type="ECO:0000256" key="8">
    <source>
        <dbReference type="ARBA" id="ARBA00022967"/>
    </source>
</evidence>
<keyword evidence="3" id="KW-0997">Cell inner membrane</keyword>
<dbReference type="AlphaFoldDB" id="A0A330M0K3"/>
<evidence type="ECO:0000259" key="18">
    <source>
        <dbReference type="SMART" id="SM00900"/>
    </source>
</evidence>
<dbReference type="HAMAP" id="MF_00427">
    <property type="entry name" value="NqrC"/>
    <property type="match status" value="1"/>
</dbReference>
<keyword evidence="6 16" id="KW-0288">FMN</keyword>
<dbReference type="NCBIfam" id="TIGR01938">
    <property type="entry name" value="nqrC"/>
    <property type="match status" value="1"/>
</dbReference>
<comment type="cofactor">
    <cofactor evidence="16 17">
        <name>FMN</name>
        <dbReference type="ChEBI" id="CHEBI:58210"/>
    </cofactor>
</comment>
<evidence type="ECO:0000256" key="3">
    <source>
        <dbReference type="ARBA" id="ARBA00022519"/>
    </source>
</evidence>
<dbReference type="Proteomes" id="UP000250123">
    <property type="component" value="Chromosome SHEWBE"/>
</dbReference>
<evidence type="ECO:0000313" key="20">
    <source>
        <dbReference type="Proteomes" id="UP000250123"/>
    </source>
</evidence>
<keyword evidence="8 16" id="KW-1278">Translocase</keyword>
<keyword evidence="7 16" id="KW-0812">Transmembrane</keyword>
<comment type="similarity">
    <text evidence="16 17">Belongs to the NqrC family.</text>
</comment>
<keyword evidence="5 16" id="KW-0285">Flavoprotein</keyword>
<keyword evidence="11 16" id="KW-0915">Sodium</keyword>
<gene>
    <name evidence="16 19" type="primary">nqrC</name>
    <name evidence="19" type="ORF">SHEWBE_1816</name>
</gene>
<keyword evidence="12 16" id="KW-0406">Ion transport</keyword>
<dbReference type="PANTHER" id="PTHR37838">
    <property type="entry name" value="NA(+)-TRANSLOCATING NADH-QUINONE REDUCTASE SUBUNIT C"/>
    <property type="match status" value="1"/>
</dbReference>
<evidence type="ECO:0000256" key="11">
    <source>
        <dbReference type="ARBA" id="ARBA00023053"/>
    </source>
</evidence>
<evidence type="ECO:0000313" key="19">
    <source>
        <dbReference type="EMBL" id="SQH75782.1"/>
    </source>
</evidence>
<comment type="caution">
    <text evidence="16">Lacks conserved residue(s) required for the propagation of feature annotation.</text>
</comment>
<comment type="subcellular location">
    <subcellularLocation>
        <location evidence="16">Cell membrane</location>
        <topology evidence="16">Single-pass membrane protein</topology>
    </subcellularLocation>
</comment>
<evidence type="ECO:0000256" key="1">
    <source>
        <dbReference type="ARBA" id="ARBA00022448"/>
    </source>
</evidence>
<dbReference type="GO" id="GO:0005886">
    <property type="term" value="C:plasma membrane"/>
    <property type="evidence" value="ECO:0007669"/>
    <property type="project" value="UniProtKB-SubCell"/>
</dbReference>
<keyword evidence="2 16" id="KW-1003">Cell membrane</keyword>
<dbReference type="SMART" id="SM00900">
    <property type="entry name" value="FMN_bind"/>
    <property type="match status" value="1"/>
</dbReference>
<name>A0A330M0K3_9GAMM</name>
<dbReference type="NCBIfam" id="NF003747">
    <property type="entry name" value="PRK05346.1-2"/>
    <property type="match status" value="1"/>
</dbReference>
<organism evidence="19 20">
    <name type="scientific">Shewanella benthica</name>
    <dbReference type="NCBI Taxonomy" id="43661"/>
    <lineage>
        <taxon>Bacteria</taxon>
        <taxon>Pseudomonadati</taxon>
        <taxon>Pseudomonadota</taxon>
        <taxon>Gammaproteobacteria</taxon>
        <taxon>Alteromonadales</taxon>
        <taxon>Shewanellaceae</taxon>
        <taxon>Shewanella</taxon>
    </lineage>
</organism>
<dbReference type="RefSeq" id="WP_112352191.1">
    <property type="nucleotide sequence ID" value="NZ_LS483452.1"/>
</dbReference>
<reference evidence="20" key="1">
    <citation type="submission" date="2018-06" db="EMBL/GenBank/DDBJ databases">
        <authorList>
            <person name="Cea G.-C."/>
            <person name="William W."/>
        </authorList>
    </citation>
    <scope>NUCLEOTIDE SEQUENCE [LARGE SCALE GENOMIC DNA]</scope>
    <source>
        <strain evidence="20">DB21MT-2</strain>
    </source>
</reference>
<keyword evidence="1 16" id="KW-0813">Transport</keyword>
<comment type="subunit">
    <text evidence="16 17">Composed of six subunits; NqrA, NqrB, NqrC, NqrD, NqrE and NqrF.</text>
</comment>
<evidence type="ECO:0000256" key="14">
    <source>
        <dbReference type="ARBA" id="ARBA00023136"/>
    </source>
</evidence>
<keyword evidence="13 16" id="KW-0830">Ubiquinone</keyword>
<dbReference type="GO" id="GO:0006814">
    <property type="term" value="P:sodium ion transport"/>
    <property type="evidence" value="ECO:0007669"/>
    <property type="project" value="UniProtKB-UniRule"/>
</dbReference>
<feature type="transmembrane region" description="Helical" evidence="16">
    <location>
        <begin position="12"/>
        <end position="33"/>
    </location>
</feature>
<evidence type="ECO:0000256" key="2">
    <source>
        <dbReference type="ARBA" id="ARBA00022475"/>
    </source>
</evidence>
<evidence type="ECO:0000256" key="13">
    <source>
        <dbReference type="ARBA" id="ARBA00023075"/>
    </source>
</evidence>